<keyword evidence="6" id="KW-1185">Reference proteome</keyword>
<reference evidence="5 6" key="1">
    <citation type="submission" date="2018-06" db="EMBL/GenBank/DDBJ databases">
        <authorList>
            <consortium name="Pathogen Informatics"/>
            <person name="Doyle S."/>
        </authorList>
    </citation>
    <scope>NUCLEOTIDE SEQUENCE [LARGE SCALE GENOMIC DNA]</scope>
    <source>
        <strain evidence="6">NCTC 11391</strain>
    </source>
</reference>
<evidence type="ECO:0000259" key="3">
    <source>
        <dbReference type="Pfam" id="PF02916"/>
    </source>
</evidence>
<keyword evidence="2" id="KW-0472">Membrane</keyword>
<evidence type="ECO:0000313" key="6">
    <source>
        <dbReference type="Proteomes" id="UP000254082"/>
    </source>
</evidence>
<dbReference type="EMBL" id="UHFA01000002">
    <property type="protein sequence ID" value="SUN37383.1"/>
    <property type="molecule type" value="Genomic_DNA"/>
</dbReference>
<feature type="transmembrane region" description="Helical" evidence="2">
    <location>
        <begin position="75"/>
        <end position="94"/>
    </location>
</feature>
<evidence type="ECO:0000259" key="4">
    <source>
        <dbReference type="Pfam" id="PF03816"/>
    </source>
</evidence>
<protein>
    <submittedName>
        <fullName evidence="5">Transcriptional regulator</fullName>
    </submittedName>
</protein>
<dbReference type="InterPro" id="IPR050922">
    <property type="entry name" value="LytR/CpsA/Psr_CW_biosynth"/>
</dbReference>
<dbReference type="Gene3D" id="3.40.190.10">
    <property type="entry name" value="Periplasmic binding protein-like II"/>
    <property type="match status" value="1"/>
</dbReference>
<feature type="transmembrane region" description="Helical" evidence="2">
    <location>
        <begin position="16"/>
        <end position="38"/>
    </location>
</feature>
<organism evidence="5 6">
    <name type="scientific">Streptococcus downei MFe28</name>
    <dbReference type="NCBI Taxonomy" id="764290"/>
    <lineage>
        <taxon>Bacteria</taxon>
        <taxon>Bacillati</taxon>
        <taxon>Bacillota</taxon>
        <taxon>Bacilli</taxon>
        <taxon>Lactobacillales</taxon>
        <taxon>Streptococcaceae</taxon>
        <taxon>Streptococcus</taxon>
    </lineage>
</organism>
<feature type="domain" description="DNA polymerase processivity factor" evidence="3">
    <location>
        <begin position="72"/>
        <end position="185"/>
    </location>
</feature>
<comment type="similarity">
    <text evidence="1">Belongs to the LytR/CpsA/Psr (LCP) family.</text>
</comment>
<evidence type="ECO:0000256" key="1">
    <source>
        <dbReference type="ARBA" id="ARBA00006068"/>
    </source>
</evidence>
<proteinExistence type="inferred from homology"/>
<dbReference type="SUPFAM" id="SSF53850">
    <property type="entry name" value="Periplasmic binding protein-like II"/>
    <property type="match status" value="1"/>
</dbReference>
<dbReference type="Gene3D" id="3.40.630.190">
    <property type="entry name" value="LCP protein"/>
    <property type="match status" value="1"/>
</dbReference>
<dbReference type="Proteomes" id="UP000254082">
    <property type="component" value="Unassembled WGS sequence"/>
</dbReference>
<dbReference type="OrthoDB" id="27330at2"/>
<dbReference type="Pfam" id="PF02916">
    <property type="entry name" value="DNA_PPF"/>
    <property type="match status" value="1"/>
</dbReference>
<dbReference type="Pfam" id="PF03816">
    <property type="entry name" value="LytR_cpsA_psr"/>
    <property type="match status" value="1"/>
</dbReference>
<gene>
    <name evidence="5" type="primary">lytR_3</name>
    <name evidence="5" type="ORF">NCTC11391_02110</name>
</gene>
<sequence length="486" mass="53586">MARHNRSKSKSFSTHYFVNILLFILYTAVSAMTLFITYKYNFLASKYLNLIFTVLLAVVFVLAAFLIVKNRAKMWTSVLLVIFTVISALTFLGFNKFVNFIGTLNDSTKYSQVEMSIVVPKDSSIKDLENIDEVEAPTQSDGTNIDEFVKEIKADKSKSITVNHVDSYAQAYNDLMSGSTKAIILNSAYSSLIEAQDKDFSKKVRTIYSHKIQTANKVESNKKVDTNAFNIYISGIDTYGPINSVSRSDVNIIASINLKTHKVLLTTTPRDAYVTIPDGGNNQKDKLTHAGIYGVQTSMKTLENLYNINIDYYARLNFTSFLKLVDLLGGIDVYNDQAFTAHTNKDYTFEVGNVHLDSQGALAFVRERYSLENGDNDRGKNQEKVITAIINKLASAKSVSKISSIANNLQDSIQTNMPISDLMTIANTQLDSGASFKVSSQAVTGTGSTGELPSYAMPGASLYMMQLDDASVSDAADKIKDVLGGK</sequence>
<evidence type="ECO:0000313" key="5">
    <source>
        <dbReference type="EMBL" id="SUN37383.1"/>
    </source>
</evidence>
<accession>A0A380JGD7</accession>
<dbReference type="PANTHER" id="PTHR33392:SF6">
    <property type="entry name" value="POLYISOPRENYL-TEICHOIC ACID--PEPTIDOGLYCAN TEICHOIC ACID TRANSFERASE TAGU"/>
    <property type="match status" value="1"/>
</dbReference>
<dbReference type="InterPro" id="IPR004474">
    <property type="entry name" value="LytR_CpsA_psr"/>
</dbReference>
<feature type="transmembrane region" description="Helical" evidence="2">
    <location>
        <begin position="50"/>
        <end position="68"/>
    </location>
</feature>
<feature type="domain" description="Cell envelope-related transcriptional attenuator" evidence="4">
    <location>
        <begin position="247"/>
        <end position="394"/>
    </location>
</feature>
<name>A0A380JGD7_STRDO</name>
<keyword evidence="2" id="KW-1133">Transmembrane helix</keyword>
<dbReference type="RefSeq" id="WP_032800083.1">
    <property type="nucleotide sequence ID" value="NZ_UHFA01000002.1"/>
</dbReference>
<dbReference type="InterPro" id="IPR004190">
    <property type="entry name" value="DNA_pol_proc_fac"/>
</dbReference>
<dbReference type="PANTHER" id="PTHR33392">
    <property type="entry name" value="POLYISOPRENYL-TEICHOIC ACID--PEPTIDOGLYCAN TEICHOIC ACID TRANSFERASE TAGU"/>
    <property type="match status" value="1"/>
</dbReference>
<dbReference type="GO" id="GO:0006260">
    <property type="term" value="P:DNA replication"/>
    <property type="evidence" value="ECO:0007669"/>
    <property type="project" value="InterPro"/>
</dbReference>
<keyword evidence="2" id="KW-0812">Transmembrane</keyword>
<dbReference type="AlphaFoldDB" id="A0A380JGD7"/>
<dbReference type="NCBIfam" id="TIGR00350">
    <property type="entry name" value="lytR_cpsA_psr"/>
    <property type="match status" value="1"/>
</dbReference>
<evidence type="ECO:0000256" key="2">
    <source>
        <dbReference type="SAM" id="Phobius"/>
    </source>
</evidence>